<keyword evidence="2" id="KW-0472">Membrane</keyword>
<evidence type="ECO:0000256" key="2">
    <source>
        <dbReference type="SAM" id="Phobius"/>
    </source>
</evidence>
<feature type="transmembrane region" description="Helical" evidence="2">
    <location>
        <begin position="33"/>
        <end position="53"/>
    </location>
</feature>
<keyword evidence="2" id="KW-1133">Transmembrane helix</keyword>
<proteinExistence type="predicted"/>
<comment type="caution">
    <text evidence="3">The sequence shown here is derived from an EMBL/GenBank/DDBJ whole genome shotgun (WGS) entry which is preliminary data.</text>
</comment>
<name>A0ABW1D5S5_9ACTN</name>
<evidence type="ECO:0000256" key="1">
    <source>
        <dbReference type="SAM" id="MobiDB-lite"/>
    </source>
</evidence>
<gene>
    <name evidence="3" type="ORF">ACFPZ3_52645</name>
</gene>
<organism evidence="3 4">
    <name type="scientific">Nonomuraea insulae</name>
    <dbReference type="NCBI Taxonomy" id="1616787"/>
    <lineage>
        <taxon>Bacteria</taxon>
        <taxon>Bacillati</taxon>
        <taxon>Actinomycetota</taxon>
        <taxon>Actinomycetes</taxon>
        <taxon>Streptosporangiales</taxon>
        <taxon>Streptosporangiaceae</taxon>
        <taxon>Nonomuraea</taxon>
    </lineage>
</organism>
<feature type="transmembrane region" description="Helical" evidence="2">
    <location>
        <begin position="7"/>
        <end position="27"/>
    </location>
</feature>
<feature type="compositionally biased region" description="Low complexity" evidence="1">
    <location>
        <begin position="69"/>
        <end position="78"/>
    </location>
</feature>
<protein>
    <submittedName>
        <fullName evidence="3">Uncharacterized protein</fullName>
    </submittedName>
</protein>
<dbReference type="EMBL" id="JBHSPA010000081">
    <property type="protein sequence ID" value="MFC5832560.1"/>
    <property type="molecule type" value="Genomic_DNA"/>
</dbReference>
<sequence length="200" mass="21580">MPRQKMISGLALLLTAGYVTFVLLAPAGVTKPITQALVVGLLLACLGATLRAVHRARRAAHRTQPRPRTPTAALPTHPVNGTPCLVPIPFTSESAMPDPITPAEAAAVTAEAATHLDHLQEALQSLGLHARLLTQDDRLPRLRVINPKATTLTEIISVVQRHDRWLFLWSWNEPITEVAQLATAAERIRYVLAATSPSAA</sequence>
<dbReference type="Proteomes" id="UP001596058">
    <property type="component" value="Unassembled WGS sequence"/>
</dbReference>
<keyword evidence="2" id="KW-0812">Transmembrane</keyword>
<keyword evidence="4" id="KW-1185">Reference proteome</keyword>
<evidence type="ECO:0000313" key="3">
    <source>
        <dbReference type="EMBL" id="MFC5832560.1"/>
    </source>
</evidence>
<evidence type="ECO:0000313" key="4">
    <source>
        <dbReference type="Proteomes" id="UP001596058"/>
    </source>
</evidence>
<accession>A0ABW1D5S5</accession>
<reference evidence="4" key="1">
    <citation type="journal article" date="2019" name="Int. J. Syst. Evol. Microbiol.">
        <title>The Global Catalogue of Microorganisms (GCM) 10K type strain sequencing project: providing services to taxonomists for standard genome sequencing and annotation.</title>
        <authorList>
            <consortium name="The Broad Institute Genomics Platform"/>
            <consortium name="The Broad Institute Genome Sequencing Center for Infectious Disease"/>
            <person name="Wu L."/>
            <person name="Ma J."/>
        </authorList>
    </citation>
    <scope>NUCLEOTIDE SEQUENCE [LARGE SCALE GENOMIC DNA]</scope>
    <source>
        <strain evidence="4">CCUG 53903</strain>
    </source>
</reference>
<feature type="region of interest" description="Disordered" evidence="1">
    <location>
        <begin position="57"/>
        <end position="78"/>
    </location>
</feature>